<organism evidence="8 9">
    <name type="scientific">Capillimicrobium parvum</name>
    <dbReference type="NCBI Taxonomy" id="2884022"/>
    <lineage>
        <taxon>Bacteria</taxon>
        <taxon>Bacillati</taxon>
        <taxon>Actinomycetota</taxon>
        <taxon>Thermoleophilia</taxon>
        <taxon>Solirubrobacterales</taxon>
        <taxon>Capillimicrobiaceae</taxon>
        <taxon>Capillimicrobium</taxon>
    </lineage>
</organism>
<dbReference type="Proteomes" id="UP001162834">
    <property type="component" value="Chromosome"/>
</dbReference>
<dbReference type="PANTHER" id="PTHR43289">
    <property type="entry name" value="MITOGEN-ACTIVATED PROTEIN KINASE KINASE KINASE 20-RELATED"/>
    <property type="match status" value="1"/>
</dbReference>
<dbReference type="PROSITE" id="PS50011">
    <property type="entry name" value="PROTEIN_KINASE_DOM"/>
    <property type="match status" value="1"/>
</dbReference>
<dbReference type="Gene3D" id="3.30.450.40">
    <property type="match status" value="1"/>
</dbReference>
<evidence type="ECO:0000256" key="4">
    <source>
        <dbReference type="ARBA" id="ARBA00022741"/>
    </source>
</evidence>
<evidence type="ECO:0000256" key="1">
    <source>
        <dbReference type="ARBA" id="ARBA00012513"/>
    </source>
</evidence>
<gene>
    <name evidence="8" type="primary">pknD_5</name>
    <name evidence="8" type="ORF">DSM104329_04234</name>
</gene>
<keyword evidence="9" id="KW-1185">Reference proteome</keyword>
<dbReference type="KEGG" id="sbae:DSM104329_04234"/>
<feature type="domain" description="Protein kinase" evidence="7">
    <location>
        <begin position="5"/>
        <end position="245"/>
    </location>
</feature>
<dbReference type="GO" id="GO:0005524">
    <property type="term" value="F:ATP binding"/>
    <property type="evidence" value="ECO:0007669"/>
    <property type="project" value="UniProtKB-KW"/>
</dbReference>
<evidence type="ECO:0000256" key="6">
    <source>
        <dbReference type="ARBA" id="ARBA00022840"/>
    </source>
</evidence>
<dbReference type="InterPro" id="IPR003018">
    <property type="entry name" value="GAF"/>
</dbReference>
<dbReference type="SMART" id="SM00220">
    <property type="entry name" value="S_TKc"/>
    <property type="match status" value="1"/>
</dbReference>
<dbReference type="Gene3D" id="1.10.510.10">
    <property type="entry name" value="Transferase(Phosphotransferase) domain 1"/>
    <property type="match status" value="1"/>
</dbReference>
<keyword evidence="5 8" id="KW-0418">Kinase</keyword>
<dbReference type="SUPFAM" id="SSF56112">
    <property type="entry name" value="Protein kinase-like (PK-like)"/>
    <property type="match status" value="1"/>
</dbReference>
<evidence type="ECO:0000313" key="8">
    <source>
        <dbReference type="EMBL" id="UGS37813.1"/>
    </source>
</evidence>
<dbReference type="Pfam" id="PF13185">
    <property type="entry name" value="GAF_2"/>
    <property type="match status" value="1"/>
</dbReference>
<evidence type="ECO:0000313" key="9">
    <source>
        <dbReference type="Proteomes" id="UP001162834"/>
    </source>
</evidence>
<dbReference type="InterPro" id="IPR000719">
    <property type="entry name" value="Prot_kinase_dom"/>
</dbReference>
<keyword evidence="3 8" id="KW-0808">Transferase</keyword>
<keyword evidence="6" id="KW-0067">ATP-binding</keyword>
<evidence type="ECO:0000259" key="7">
    <source>
        <dbReference type="PROSITE" id="PS50011"/>
    </source>
</evidence>
<dbReference type="SUPFAM" id="SSF55781">
    <property type="entry name" value="GAF domain-like"/>
    <property type="match status" value="1"/>
</dbReference>
<sequence length="422" mass="43877">MGSSYEILDEISSGAMGAVYRARDERTGREVALKRLLDPRHRARFEIEAQLLERLSHPRVVRVLESFSAGADRYLVMELLDGPTLADVLHEEGRPGLALDDVVAWMGQVCEALQYVHDEHLVHRDVKPPNVVLGEDGAVLVDFGIARDLDRAGTATAGIGTPRYVAPEVLAGAAPSPRSDVFGAAATMWTLITGAAPVYGTQPDDLVDGLPAGLATALRAGLELDPARRVQTAAAFARSIDAPFRSGGGAPLALSAAASSRPRSLLEELVKATAGVFDAAAASIALVDETTRALRYEAAWGAGAERIVGVRLAPGEGIAGAVALSGAPVAIAECRSHPQFAAAVAEGTGYVPHTMIAVPLRAGPRILGVLGILDRRDGRPFDAADAARAEHLAVLALAALDERAPGTAATGAPPPLADEQPA</sequence>
<keyword evidence="2" id="KW-0723">Serine/threonine-protein kinase</keyword>
<dbReference type="InterPro" id="IPR011009">
    <property type="entry name" value="Kinase-like_dom_sf"/>
</dbReference>
<dbReference type="SMART" id="SM00065">
    <property type="entry name" value="GAF"/>
    <property type="match status" value="1"/>
</dbReference>
<dbReference type="InterPro" id="IPR008271">
    <property type="entry name" value="Ser/Thr_kinase_AS"/>
</dbReference>
<evidence type="ECO:0000256" key="5">
    <source>
        <dbReference type="ARBA" id="ARBA00022777"/>
    </source>
</evidence>
<name>A0A9E7C2V1_9ACTN</name>
<dbReference type="InterPro" id="IPR029016">
    <property type="entry name" value="GAF-like_dom_sf"/>
</dbReference>
<reference evidence="8" key="1">
    <citation type="journal article" date="2022" name="Int. J. Syst. Evol. Microbiol.">
        <title>Pseudomonas aegrilactucae sp. nov. and Pseudomonas morbosilactucae sp. nov., pathogens causing bacterial rot of lettuce in Japan.</title>
        <authorList>
            <person name="Sawada H."/>
            <person name="Fujikawa T."/>
            <person name="Satou M."/>
        </authorList>
    </citation>
    <scope>NUCLEOTIDE SEQUENCE</scope>
    <source>
        <strain evidence="8">0166_1</strain>
    </source>
</reference>
<dbReference type="CDD" id="cd14014">
    <property type="entry name" value="STKc_PknB_like"/>
    <property type="match status" value="1"/>
</dbReference>
<keyword evidence="4" id="KW-0547">Nucleotide-binding</keyword>
<dbReference type="EMBL" id="CP087164">
    <property type="protein sequence ID" value="UGS37813.1"/>
    <property type="molecule type" value="Genomic_DNA"/>
</dbReference>
<dbReference type="PROSITE" id="PS00108">
    <property type="entry name" value="PROTEIN_KINASE_ST"/>
    <property type="match status" value="1"/>
</dbReference>
<dbReference type="AlphaFoldDB" id="A0A9E7C2V1"/>
<dbReference type="EC" id="2.7.11.1" evidence="1"/>
<evidence type="ECO:0000256" key="3">
    <source>
        <dbReference type="ARBA" id="ARBA00022679"/>
    </source>
</evidence>
<dbReference type="GO" id="GO:0004674">
    <property type="term" value="F:protein serine/threonine kinase activity"/>
    <property type="evidence" value="ECO:0007669"/>
    <property type="project" value="UniProtKB-KW"/>
</dbReference>
<accession>A0A9E7C2V1</accession>
<dbReference type="Pfam" id="PF00069">
    <property type="entry name" value="Pkinase"/>
    <property type="match status" value="1"/>
</dbReference>
<evidence type="ECO:0000256" key="2">
    <source>
        <dbReference type="ARBA" id="ARBA00022527"/>
    </source>
</evidence>
<dbReference type="PANTHER" id="PTHR43289:SF6">
    <property type="entry name" value="SERINE_THREONINE-PROTEIN KINASE NEKL-3"/>
    <property type="match status" value="1"/>
</dbReference>
<proteinExistence type="predicted"/>
<protein>
    <recommendedName>
        <fullName evidence="1">non-specific serine/threonine protein kinase</fullName>
        <ecNumber evidence="1">2.7.11.1</ecNumber>
    </recommendedName>
</protein>